<reference evidence="8 9" key="1">
    <citation type="submission" date="2014-07" db="EMBL/GenBank/DDBJ databases">
        <authorList>
            <person name="Lee K."/>
            <person name="Lim J.Y."/>
            <person name="Hwang I."/>
        </authorList>
    </citation>
    <scope>NUCLEOTIDE SEQUENCE [LARGE SCALE GENOMIC DNA]</scope>
    <source>
        <strain evidence="8 9">KL28</strain>
    </source>
</reference>
<dbReference type="Proteomes" id="UP000028931">
    <property type="component" value="Chromosome"/>
</dbReference>
<dbReference type="PRINTS" id="PR00039">
    <property type="entry name" value="HTHLYSR"/>
</dbReference>
<dbReference type="EMBL" id="CP009048">
    <property type="protein sequence ID" value="AIL63354.1"/>
    <property type="molecule type" value="Genomic_DNA"/>
</dbReference>
<dbReference type="Gene3D" id="1.10.10.10">
    <property type="entry name" value="Winged helix-like DNA-binding domain superfamily/Winged helix DNA-binding domain"/>
    <property type="match status" value="1"/>
</dbReference>
<dbReference type="InterPro" id="IPR036390">
    <property type="entry name" value="WH_DNA-bd_sf"/>
</dbReference>
<keyword evidence="3" id="KW-0238">DNA-binding</keyword>
<dbReference type="GO" id="GO:0003677">
    <property type="term" value="F:DNA binding"/>
    <property type="evidence" value="ECO:0007669"/>
    <property type="project" value="UniProtKB-KW"/>
</dbReference>
<dbReference type="PANTHER" id="PTHR30346:SF17">
    <property type="entry name" value="LYSR FAMILY TRANSCRIPTIONAL REGULATOR"/>
    <property type="match status" value="1"/>
</dbReference>
<evidence type="ECO:0000256" key="1">
    <source>
        <dbReference type="ARBA" id="ARBA00009437"/>
    </source>
</evidence>
<dbReference type="RefSeq" id="WP_051939510.1">
    <property type="nucleotide sequence ID" value="NZ_CP009048.1"/>
</dbReference>
<dbReference type="SUPFAM" id="SSF46785">
    <property type="entry name" value="Winged helix' DNA-binding domain"/>
    <property type="match status" value="1"/>
</dbReference>
<comment type="similarity">
    <text evidence="1">Belongs to the LysR transcriptional regulatory family.</text>
</comment>
<dbReference type="SUPFAM" id="SSF53850">
    <property type="entry name" value="Periplasmic binding protein-like II"/>
    <property type="match status" value="1"/>
</dbReference>
<evidence type="ECO:0000313" key="8">
    <source>
        <dbReference type="EMBL" id="AIL63354.1"/>
    </source>
</evidence>
<dbReference type="PANTHER" id="PTHR30346">
    <property type="entry name" value="TRANSCRIPTIONAL DUAL REGULATOR HCAR-RELATED"/>
    <property type="match status" value="1"/>
</dbReference>
<dbReference type="Pfam" id="PF00126">
    <property type="entry name" value="HTH_1"/>
    <property type="match status" value="1"/>
</dbReference>
<evidence type="ECO:0000256" key="3">
    <source>
        <dbReference type="ARBA" id="ARBA00023125"/>
    </source>
</evidence>
<dbReference type="KEGG" id="palk:PSAKL28_42090"/>
<evidence type="ECO:0000256" key="4">
    <source>
        <dbReference type="ARBA" id="ARBA00023163"/>
    </source>
</evidence>
<dbReference type="eggNOG" id="COG0583">
    <property type="taxonomic scope" value="Bacteria"/>
</dbReference>
<dbReference type="Gene3D" id="3.40.190.10">
    <property type="entry name" value="Periplasmic binding protein-like II"/>
    <property type="match status" value="2"/>
</dbReference>
<accession>A0A077FGX9</accession>
<proteinExistence type="inferred from homology"/>
<gene>
    <name evidence="8" type="ORF">PSAKL28_42090</name>
</gene>
<dbReference type="InterPro" id="IPR000847">
    <property type="entry name" value="LysR_HTH_N"/>
</dbReference>
<dbReference type="GO" id="GO:0032993">
    <property type="term" value="C:protein-DNA complex"/>
    <property type="evidence" value="ECO:0007669"/>
    <property type="project" value="TreeGrafter"/>
</dbReference>
<keyword evidence="5" id="KW-0175">Coiled coil</keyword>
<evidence type="ECO:0000313" key="9">
    <source>
        <dbReference type="Proteomes" id="UP000028931"/>
    </source>
</evidence>
<dbReference type="InterPro" id="IPR036388">
    <property type="entry name" value="WH-like_DNA-bd_sf"/>
</dbReference>
<keyword evidence="2" id="KW-0805">Transcription regulation</keyword>
<feature type="region of interest" description="Disordered" evidence="6">
    <location>
        <begin position="294"/>
        <end position="314"/>
    </location>
</feature>
<evidence type="ECO:0000256" key="5">
    <source>
        <dbReference type="SAM" id="Coils"/>
    </source>
</evidence>
<dbReference type="FunFam" id="1.10.10.10:FF:000001">
    <property type="entry name" value="LysR family transcriptional regulator"/>
    <property type="match status" value="1"/>
</dbReference>
<keyword evidence="4" id="KW-0804">Transcription</keyword>
<name>A0A077FGX9_9PSED</name>
<sequence>MISTRQLRYFVEIAESGSFSAAAERLFIAQSALSRQIKELEAQLETLLFERTARQPRLTAAGQAFLPRARTLLVDLEKAQRLARDVGQGVRGSLRLNHSSTVPLTGQLLTRLSGYLHEYPGVAMEIAQQSSEAQLAELAEDRLEIGLLRLPVLRQHEGLCVQPLFEEPLLLAVAENHPLAREASVCLAQLRDEAFISIPHRQRGGLSYLSAELCMGAGFFPKAARVVSRKTTQLQLIQAGFGVALLPQCMQEIAPPSLRFIALTDEGCSSTVALAYRQNAGALVRQFVDHMTASRGKPAPTECGEPVGAGLPRD</sequence>
<protein>
    <submittedName>
        <fullName evidence="8">LysR family transcriptional regulator</fullName>
    </submittedName>
</protein>
<dbReference type="AlphaFoldDB" id="A0A077FGX9"/>
<evidence type="ECO:0000256" key="2">
    <source>
        <dbReference type="ARBA" id="ARBA00023015"/>
    </source>
</evidence>
<evidence type="ECO:0000259" key="7">
    <source>
        <dbReference type="PROSITE" id="PS50931"/>
    </source>
</evidence>
<evidence type="ECO:0000256" key="6">
    <source>
        <dbReference type="SAM" id="MobiDB-lite"/>
    </source>
</evidence>
<dbReference type="HOGENOM" id="CLU_039613_6_4_6"/>
<feature type="domain" description="HTH lysR-type" evidence="7">
    <location>
        <begin position="2"/>
        <end position="59"/>
    </location>
</feature>
<dbReference type="CDD" id="cd08414">
    <property type="entry name" value="PBP2_LTTR_aromatics_like"/>
    <property type="match status" value="1"/>
</dbReference>
<feature type="coiled-coil region" evidence="5">
    <location>
        <begin position="23"/>
        <end position="50"/>
    </location>
</feature>
<dbReference type="OrthoDB" id="5292387at2"/>
<organism evidence="8 9">
    <name type="scientific">Pseudomonas alkylphenolica</name>
    <dbReference type="NCBI Taxonomy" id="237609"/>
    <lineage>
        <taxon>Bacteria</taxon>
        <taxon>Pseudomonadati</taxon>
        <taxon>Pseudomonadota</taxon>
        <taxon>Gammaproteobacteria</taxon>
        <taxon>Pseudomonadales</taxon>
        <taxon>Pseudomonadaceae</taxon>
        <taxon>Pseudomonas</taxon>
    </lineage>
</organism>
<dbReference type="Pfam" id="PF03466">
    <property type="entry name" value="LysR_substrate"/>
    <property type="match status" value="1"/>
</dbReference>
<dbReference type="PROSITE" id="PS50931">
    <property type="entry name" value="HTH_LYSR"/>
    <property type="match status" value="1"/>
</dbReference>
<dbReference type="InterPro" id="IPR005119">
    <property type="entry name" value="LysR_subst-bd"/>
</dbReference>
<dbReference type="GO" id="GO:0003700">
    <property type="term" value="F:DNA-binding transcription factor activity"/>
    <property type="evidence" value="ECO:0007669"/>
    <property type="project" value="InterPro"/>
</dbReference>